<comment type="caution">
    <text evidence="1">The sequence shown here is derived from an EMBL/GenBank/DDBJ whole genome shotgun (WGS) entry which is preliminary data.</text>
</comment>
<dbReference type="PANTHER" id="PTHR33067:SF31">
    <property type="entry name" value="RNA-DIRECTED DNA POLYMERASE"/>
    <property type="match status" value="1"/>
</dbReference>
<name>A0ABR0UT45_REHGL</name>
<dbReference type="Gene3D" id="2.40.70.10">
    <property type="entry name" value="Acid Proteases"/>
    <property type="match status" value="1"/>
</dbReference>
<dbReference type="PANTHER" id="PTHR33067">
    <property type="entry name" value="RNA-DIRECTED DNA POLYMERASE-RELATED"/>
    <property type="match status" value="1"/>
</dbReference>
<dbReference type="EMBL" id="JABTTQ020002219">
    <property type="protein sequence ID" value="KAK6125459.1"/>
    <property type="molecule type" value="Genomic_DNA"/>
</dbReference>
<dbReference type="Pfam" id="PF13650">
    <property type="entry name" value="Asp_protease_2"/>
    <property type="match status" value="1"/>
</dbReference>
<protein>
    <submittedName>
        <fullName evidence="1">Uncharacterized protein</fullName>
    </submittedName>
</protein>
<accession>A0ABR0UT45</accession>
<gene>
    <name evidence="1" type="ORF">DH2020_040792</name>
</gene>
<dbReference type="CDD" id="cd00303">
    <property type="entry name" value="retropepsin_like"/>
    <property type="match status" value="1"/>
</dbReference>
<reference evidence="1 2" key="1">
    <citation type="journal article" date="2021" name="Comput. Struct. Biotechnol. J.">
        <title>De novo genome assembly of the potent medicinal plant Rehmannia glutinosa using nanopore technology.</title>
        <authorList>
            <person name="Ma L."/>
            <person name="Dong C."/>
            <person name="Song C."/>
            <person name="Wang X."/>
            <person name="Zheng X."/>
            <person name="Niu Y."/>
            <person name="Chen S."/>
            <person name="Feng W."/>
        </authorList>
    </citation>
    <scope>NUCLEOTIDE SEQUENCE [LARGE SCALE GENOMIC DNA]</scope>
    <source>
        <strain evidence="1">DH-2019</strain>
    </source>
</reference>
<dbReference type="SUPFAM" id="SSF50630">
    <property type="entry name" value="Acid proteases"/>
    <property type="match status" value="1"/>
</dbReference>
<evidence type="ECO:0000313" key="2">
    <source>
        <dbReference type="Proteomes" id="UP001318860"/>
    </source>
</evidence>
<evidence type="ECO:0000313" key="1">
    <source>
        <dbReference type="EMBL" id="KAK6125459.1"/>
    </source>
</evidence>
<dbReference type="Proteomes" id="UP001318860">
    <property type="component" value="Unassembled WGS sequence"/>
</dbReference>
<dbReference type="InterPro" id="IPR021109">
    <property type="entry name" value="Peptidase_aspartic_dom_sf"/>
</dbReference>
<proteinExistence type="predicted"/>
<keyword evidence="2" id="KW-1185">Reference proteome</keyword>
<sequence>MPNYAKFMKDVMSKKRRLEAYETVNLTEECSAILKRKLPQKLRDPGSFTIPCTIGDSYFNKALCDLGASINLMPLSVFRKLGLGEITPSTITLQLADRSLTYPRGVIEDVLIKVDKFIFPADFVVLDMEEDHEMPLILGRPFLATGRALIDVQRGELTLRVNDDEVLFNIYKTMKFQEEPHTCHFIDTIEQCDQTEVIKQDLKDPLEHCLINSIMKCDEEDNDDIDLLEFILSLEAKEIVKEKQKEALENVNIENIPKGTLELKELPEHLQYAFLGKDKTYQVIVSASLSSPELDKLLCVLREHKSALGWYISDLKGISPSIVMHKILMEESHKPSIEHQR</sequence>
<organism evidence="1 2">
    <name type="scientific">Rehmannia glutinosa</name>
    <name type="common">Chinese foxglove</name>
    <dbReference type="NCBI Taxonomy" id="99300"/>
    <lineage>
        <taxon>Eukaryota</taxon>
        <taxon>Viridiplantae</taxon>
        <taxon>Streptophyta</taxon>
        <taxon>Embryophyta</taxon>
        <taxon>Tracheophyta</taxon>
        <taxon>Spermatophyta</taxon>
        <taxon>Magnoliopsida</taxon>
        <taxon>eudicotyledons</taxon>
        <taxon>Gunneridae</taxon>
        <taxon>Pentapetalae</taxon>
        <taxon>asterids</taxon>
        <taxon>lamiids</taxon>
        <taxon>Lamiales</taxon>
        <taxon>Orobanchaceae</taxon>
        <taxon>Rehmannieae</taxon>
        <taxon>Rehmannia</taxon>
    </lineage>
</organism>